<evidence type="ECO:0000313" key="2">
    <source>
        <dbReference type="EMBL" id="PDV99260.1"/>
    </source>
</evidence>
<comment type="caution">
    <text evidence="2">The sequence shown here is derived from an EMBL/GenBank/DDBJ whole genome shotgun (WGS) entry which is preliminary data.</text>
</comment>
<protein>
    <recommendedName>
        <fullName evidence="1">SCP domain-containing protein</fullName>
    </recommendedName>
</protein>
<feature type="domain" description="SCP" evidence="1">
    <location>
        <begin position="85"/>
        <end position="203"/>
    </location>
</feature>
<dbReference type="InterPro" id="IPR014044">
    <property type="entry name" value="CAP_dom"/>
</dbReference>
<keyword evidence="3" id="KW-1185">Reference proteome</keyword>
<dbReference type="Pfam" id="PF00188">
    <property type="entry name" value="CAP"/>
    <property type="match status" value="1"/>
</dbReference>
<gene>
    <name evidence="2" type="ORF">A9Q02_12930</name>
</gene>
<name>A0A2H3KMI3_9CHLR</name>
<dbReference type="CDD" id="cd05379">
    <property type="entry name" value="CAP_bacterial"/>
    <property type="match status" value="1"/>
</dbReference>
<sequence>MHQQIASRLLLLFLLILPIVQTRAGGPEHGLYTTSSVQAPSAEGMTTTNAPSTRALTVYLPFLARIELEPIVIPPEQQLFVNEVLAATNAYRAQAGCAPLTLSPLLTTSAQRHTDDMASNNFVSHTGSDGSSPWDRIRATGYTYSRAAENIAAGYTCPQQVVEAWYNSDGHRANMLNCALTEIGIGYTHNETSLYKYYWTQDFATPR</sequence>
<dbReference type="SUPFAM" id="SSF55797">
    <property type="entry name" value="PR-1-like"/>
    <property type="match status" value="1"/>
</dbReference>
<dbReference type="EMBL" id="LYXE01000078">
    <property type="protein sequence ID" value="PDV99260.1"/>
    <property type="molecule type" value="Genomic_DNA"/>
</dbReference>
<dbReference type="PANTHER" id="PTHR31157">
    <property type="entry name" value="SCP DOMAIN-CONTAINING PROTEIN"/>
    <property type="match status" value="1"/>
</dbReference>
<evidence type="ECO:0000259" key="1">
    <source>
        <dbReference type="Pfam" id="PF00188"/>
    </source>
</evidence>
<dbReference type="InterPro" id="IPR035940">
    <property type="entry name" value="CAP_sf"/>
</dbReference>
<accession>A0A2H3KMI3</accession>
<reference evidence="2 3" key="1">
    <citation type="submission" date="2016-05" db="EMBL/GenBank/DDBJ databases">
        <authorList>
            <person name="Lavstsen T."/>
            <person name="Jespersen J.S."/>
        </authorList>
    </citation>
    <scope>NUCLEOTIDE SEQUENCE [LARGE SCALE GENOMIC DNA]</scope>
    <source>
        <strain evidence="2 3">B7-9</strain>
    </source>
</reference>
<evidence type="ECO:0000313" key="3">
    <source>
        <dbReference type="Proteomes" id="UP000220922"/>
    </source>
</evidence>
<proteinExistence type="predicted"/>
<organism evidence="2 3">
    <name type="scientific">Candidatus Chloroploca asiatica</name>
    <dbReference type="NCBI Taxonomy" id="1506545"/>
    <lineage>
        <taxon>Bacteria</taxon>
        <taxon>Bacillati</taxon>
        <taxon>Chloroflexota</taxon>
        <taxon>Chloroflexia</taxon>
        <taxon>Chloroflexales</taxon>
        <taxon>Chloroflexineae</taxon>
        <taxon>Oscillochloridaceae</taxon>
        <taxon>Candidatus Chloroploca</taxon>
    </lineage>
</organism>
<dbReference type="Gene3D" id="3.40.33.10">
    <property type="entry name" value="CAP"/>
    <property type="match status" value="1"/>
</dbReference>
<dbReference type="PANTHER" id="PTHR31157:SF1">
    <property type="entry name" value="SCP DOMAIN-CONTAINING PROTEIN"/>
    <property type="match status" value="1"/>
</dbReference>
<dbReference type="Proteomes" id="UP000220922">
    <property type="component" value="Unassembled WGS sequence"/>
</dbReference>
<dbReference type="AlphaFoldDB" id="A0A2H3KMI3"/>